<reference evidence="14" key="1">
    <citation type="submission" date="2019-02" db="EMBL/GenBank/DDBJ databases">
        <title>Glaciihabitans arcticus sp. nov., a psychrotolerant bacterium isolated from polar soil.</title>
        <authorList>
            <person name="Dahal R.H."/>
        </authorList>
    </citation>
    <scope>NUCLEOTIDE SEQUENCE [LARGE SCALE GENOMIC DNA]</scope>
    <source>
        <strain evidence="14">RP-3-7</strain>
    </source>
</reference>
<dbReference type="PANTHER" id="PTHR32315:SF3">
    <property type="entry name" value="ADENINE PHOSPHORIBOSYLTRANSFERASE"/>
    <property type="match status" value="1"/>
</dbReference>
<dbReference type="GO" id="GO:0006166">
    <property type="term" value="P:purine ribonucleoside salvage"/>
    <property type="evidence" value="ECO:0007669"/>
    <property type="project" value="UniProtKB-KW"/>
</dbReference>
<evidence type="ECO:0000256" key="10">
    <source>
        <dbReference type="ARBA" id="ARBA00022726"/>
    </source>
</evidence>
<dbReference type="EC" id="2.4.2.7" evidence="6 11"/>
<evidence type="ECO:0000256" key="2">
    <source>
        <dbReference type="ARBA" id="ARBA00003968"/>
    </source>
</evidence>
<dbReference type="Gene3D" id="3.40.50.2020">
    <property type="match status" value="1"/>
</dbReference>
<keyword evidence="8 11" id="KW-0328">Glycosyltransferase</keyword>
<comment type="caution">
    <text evidence="13">The sequence shown here is derived from an EMBL/GenBank/DDBJ whole genome shotgun (WGS) entry which is preliminary data.</text>
</comment>
<keyword evidence="14" id="KW-1185">Reference proteome</keyword>
<evidence type="ECO:0000256" key="5">
    <source>
        <dbReference type="ARBA" id="ARBA00008391"/>
    </source>
</evidence>
<dbReference type="NCBIfam" id="NF002634">
    <property type="entry name" value="PRK02304.1-3"/>
    <property type="match status" value="1"/>
</dbReference>
<evidence type="ECO:0000256" key="8">
    <source>
        <dbReference type="ARBA" id="ARBA00022676"/>
    </source>
</evidence>
<dbReference type="GO" id="GO:0003999">
    <property type="term" value="F:adenine phosphoribosyltransferase activity"/>
    <property type="evidence" value="ECO:0007669"/>
    <property type="project" value="UniProtKB-UniRule"/>
</dbReference>
<evidence type="ECO:0000256" key="11">
    <source>
        <dbReference type="HAMAP-Rule" id="MF_00004"/>
    </source>
</evidence>
<dbReference type="CDD" id="cd06223">
    <property type="entry name" value="PRTases_typeI"/>
    <property type="match status" value="1"/>
</dbReference>
<dbReference type="InterPro" id="IPR029057">
    <property type="entry name" value="PRTase-like"/>
</dbReference>
<evidence type="ECO:0000313" key="13">
    <source>
        <dbReference type="EMBL" id="TBN57410.1"/>
    </source>
</evidence>
<dbReference type="GO" id="GO:0002055">
    <property type="term" value="F:adenine binding"/>
    <property type="evidence" value="ECO:0007669"/>
    <property type="project" value="TreeGrafter"/>
</dbReference>
<dbReference type="EMBL" id="SISG01000001">
    <property type="protein sequence ID" value="TBN57410.1"/>
    <property type="molecule type" value="Genomic_DNA"/>
</dbReference>
<dbReference type="InterPro" id="IPR050054">
    <property type="entry name" value="UPRTase/APRTase"/>
</dbReference>
<comment type="catalytic activity">
    <reaction evidence="1 11">
        <text>AMP + diphosphate = 5-phospho-alpha-D-ribose 1-diphosphate + adenine</text>
        <dbReference type="Rhea" id="RHEA:16609"/>
        <dbReference type="ChEBI" id="CHEBI:16708"/>
        <dbReference type="ChEBI" id="CHEBI:33019"/>
        <dbReference type="ChEBI" id="CHEBI:58017"/>
        <dbReference type="ChEBI" id="CHEBI:456215"/>
        <dbReference type="EC" id="2.4.2.7"/>
    </reaction>
</comment>
<keyword evidence="7 11" id="KW-0963">Cytoplasm</keyword>
<evidence type="ECO:0000259" key="12">
    <source>
        <dbReference type="Pfam" id="PF00156"/>
    </source>
</evidence>
<feature type="domain" description="Phosphoribosyltransferase" evidence="12">
    <location>
        <begin position="52"/>
        <end position="153"/>
    </location>
</feature>
<evidence type="ECO:0000256" key="3">
    <source>
        <dbReference type="ARBA" id="ARBA00004496"/>
    </source>
</evidence>
<comment type="function">
    <text evidence="2 11">Catalyzes a salvage reaction resulting in the formation of AMP, that is energically less costly than de novo synthesis.</text>
</comment>
<comment type="similarity">
    <text evidence="5 11">Belongs to the purine/pyrimidine phosphoribosyltransferase family.</text>
</comment>
<proteinExistence type="inferred from homology"/>
<protein>
    <recommendedName>
        <fullName evidence="6 11">Adenine phosphoribosyltransferase</fullName>
        <shortName evidence="11">APRT</shortName>
        <ecNumber evidence="6 11">2.4.2.7</ecNumber>
    </recommendedName>
</protein>
<evidence type="ECO:0000256" key="1">
    <source>
        <dbReference type="ARBA" id="ARBA00000868"/>
    </source>
</evidence>
<evidence type="ECO:0000256" key="7">
    <source>
        <dbReference type="ARBA" id="ARBA00022490"/>
    </source>
</evidence>
<dbReference type="GO" id="GO:0044209">
    <property type="term" value="P:AMP salvage"/>
    <property type="evidence" value="ECO:0007669"/>
    <property type="project" value="UniProtKB-UniRule"/>
</dbReference>
<sequence length="175" mass="18362">MTDDATRLITELTAIVEDFPKPGITFRDLTPVFADGPALRAVADALVAPWVGKIDAIAGVEARGFLLAAAAAYSVGLGVLVVRKPGKLPRETISESYDLEYGSTSLEVQPADFPAGTRVLVIDDILATGGTLAASSRLIERAGWQVAGISVVLELDALNGRAALPGRDIHSLQRV</sequence>
<dbReference type="GO" id="GO:0006168">
    <property type="term" value="P:adenine salvage"/>
    <property type="evidence" value="ECO:0007669"/>
    <property type="project" value="InterPro"/>
</dbReference>
<dbReference type="GO" id="GO:0005737">
    <property type="term" value="C:cytoplasm"/>
    <property type="evidence" value="ECO:0007669"/>
    <property type="project" value="UniProtKB-SubCell"/>
</dbReference>
<dbReference type="Proteomes" id="UP000294194">
    <property type="component" value="Unassembled WGS sequence"/>
</dbReference>
<accession>A0A4Q9GYM0</accession>
<gene>
    <name evidence="11" type="primary">apt</name>
    <name evidence="13" type="ORF">EYE40_08380</name>
</gene>
<comment type="pathway">
    <text evidence="4 11">Purine metabolism; AMP biosynthesis via salvage pathway; AMP from adenine: step 1/1.</text>
</comment>
<dbReference type="SUPFAM" id="SSF53271">
    <property type="entry name" value="PRTase-like"/>
    <property type="match status" value="1"/>
</dbReference>
<dbReference type="GO" id="GO:0016208">
    <property type="term" value="F:AMP binding"/>
    <property type="evidence" value="ECO:0007669"/>
    <property type="project" value="TreeGrafter"/>
</dbReference>
<keyword evidence="9 11" id="KW-0808">Transferase</keyword>
<dbReference type="NCBIfam" id="NF002636">
    <property type="entry name" value="PRK02304.1-5"/>
    <property type="match status" value="1"/>
</dbReference>
<evidence type="ECO:0000256" key="4">
    <source>
        <dbReference type="ARBA" id="ARBA00004659"/>
    </source>
</evidence>
<dbReference type="InterPro" id="IPR000836">
    <property type="entry name" value="PRTase_dom"/>
</dbReference>
<dbReference type="UniPathway" id="UPA00588">
    <property type="reaction ID" value="UER00646"/>
</dbReference>
<evidence type="ECO:0000256" key="6">
    <source>
        <dbReference type="ARBA" id="ARBA00011893"/>
    </source>
</evidence>
<dbReference type="Pfam" id="PF00156">
    <property type="entry name" value="Pribosyltran"/>
    <property type="match status" value="1"/>
</dbReference>
<organism evidence="13 14">
    <name type="scientific">Glaciihabitans arcticus</name>
    <dbReference type="NCBI Taxonomy" id="2668039"/>
    <lineage>
        <taxon>Bacteria</taxon>
        <taxon>Bacillati</taxon>
        <taxon>Actinomycetota</taxon>
        <taxon>Actinomycetes</taxon>
        <taxon>Micrococcales</taxon>
        <taxon>Microbacteriaceae</taxon>
        <taxon>Glaciihabitans</taxon>
    </lineage>
</organism>
<dbReference type="InterPro" id="IPR005764">
    <property type="entry name" value="Ade_phspho_trans"/>
</dbReference>
<dbReference type="AlphaFoldDB" id="A0A4Q9GYM0"/>
<evidence type="ECO:0000313" key="14">
    <source>
        <dbReference type="Proteomes" id="UP000294194"/>
    </source>
</evidence>
<dbReference type="FunFam" id="3.40.50.2020:FF:000021">
    <property type="entry name" value="Adenine phosphoribosyltransferase"/>
    <property type="match status" value="1"/>
</dbReference>
<dbReference type="PANTHER" id="PTHR32315">
    <property type="entry name" value="ADENINE PHOSPHORIBOSYLTRANSFERASE"/>
    <property type="match status" value="1"/>
</dbReference>
<dbReference type="RefSeq" id="WP_130981521.1">
    <property type="nucleotide sequence ID" value="NZ_SISG01000001.1"/>
</dbReference>
<evidence type="ECO:0000256" key="9">
    <source>
        <dbReference type="ARBA" id="ARBA00022679"/>
    </source>
</evidence>
<keyword evidence="10 11" id="KW-0660">Purine salvage</keyword>
<comment type="subunit">
    <text evidence="11">Homodimer.</text>
</comment>
<dbReference type="HAMAP" id="MF_00004">
    <property type="entry name" value="Aden_phosphoribosyltr"/>
    <property type="match status" value="1"/>
</dbReference>
<name>A0A4Q9GYM0_9MICO</name>
<comment type="subcellular location">
    <subcellularLocation>
        <location evidence="3 11">Cytoplasm</location>
    </subcellularLocation>
</comment>